<feature type="transmembrane region" description="Helical" evidence="1">
    <location>
        <begin position="12"/>
        <end position="33"/>
    </location>
</feature>
<feature type="transmembrane region" description="Helical" evidence="1">
    <location>
        <begin position="398"/>
        <end position="416"/>
    </location>
</feature>
<proteinExistence type="predicted"/>
<reference evidence="2" key="2">
    <citation type="submission" date="2022-10" db="EMBL/GenBank/DDBJ databases">
        <authorList>
            <person name="Trinh H.N."/>
        </authorList>
    </citation>
    <scope>NUCLEOTIDE SEQUENCE</scope>
    <source>
        <strain evidence="2">RN2-1</strain>
    </source>
</reference>
<evidence type="ECO:0000256" key="1">
    <source>
        <dbReference type="SAM" id="Phobius"/>
    </source>
</evidence>
<sequence>MSPVARFVSDRNALVSLLLINGLIAALGFLYGFEYKYPAAWQGAVFRAGTTVWLVGLVLLSWLRWSDAVGPRATPAHLDRAGAWLATCQLVITLFFFLPSRSAVIAGAALGAAGWMARRRWGAGGQYAVVVASGFALFATSILVTPLDPARADMLPAIAFAIDAFVAGRNPYAVSYQSITANPFFYPPYQWLAFAPPRLLGLDVRIVNLLCAAAMVAFVERACRRNGGHDGLRAGIYPVMFSAMALPMMHSGQVWPYWLAITVAGILALRGSWVGAVAALAAAAGMRQTALIPIIIILVALIAGTAPRDWLRAGLAAALILGIELVPVALLSPASLHHIFIDGPALALARRPPDGNPLDQVAVSNFLYRFGAAGSAVLLEALAAAAFLPLAWMAGRIGTGRIVATAGLAYLVVISFNPYLHRYYYVAGLLLVGIGIAPGMDRVPLTGSAERAARYPRRQVITDDTA</sequence>
<dbReference type="EMBL" id="JAPDNT010000004">
    <property type="protein sequence ID" value="MCW3474714.1"/>
    <property type="molecule type" value="Genomic_DNA"/>
</dbReference>
<dbReference type="Proteomes" id="UP001165679">
    <property type="component" value="Unassembled WGS sequence"/>
</dbReference>
<feature type="transmembrane region" description="Helical" evidence="1">
    <location>
        <begin position="313"/>
        <end position="331"/>
    </location>
</feature>
<feature type="transmembrane region" description="Helical" evidence="1">
    <location>
        <begin position="423"/>
        <end position="440"/>
    </location>
</feature>
<feature type="transmembrane region" description="Helical" evidence="1">
    <location>
        <begin position="255"/>
        <end position="283"/>
    </location>
</feature>
<accession>A0AA41YK38</accession>
<keyword evidence="1" id="KW-1133">Transmembrane helix</keyword>
<feature type="transmembrane region" description="Helical" evidence="1">
    <location>
        <begin position="127"/>
        <end position="147"/>
    </location>
</feature>
<dbReference type="AlphaFoldDB" id="A0AA41YK38"/>
<feature type="transmembrane region" description="Helical" evidence="1">
    <location>
        <begin position="83"/>
        <end position="115"/>
    </location>
</feature>
<keyword evidence="3" id="KW-1185">Reference proteome</keyword>
<comment type="caution">
    <text evidence="2">The sequence shown here is derived from an EMBL/GenBank/DDBJ whole genome shotgun (WGS) entry which is preliminary data.</text>
</comment>
<evidence type="ECO:0000313" key="2">
    <source>
        <dbReference type="EMBL" id="MCW3474714.1"/>
    </source>
</evidence>
<feature type="transmembrane region" description="Helical" evidence="1">
    <location>
        <begin position="290"/>
        <end position="307"/>
    </location>
</feature>
<gene>
    <name evidence="2" type="ORF">OL599_08970</name>
</gene>
<reference evidence="2" key="1">
    <citation type="submission" date="2022-09" db="EMBL/GenBank/DDBJ databases">
        <title>Rhodovastum sp. nov. RN2-1 isolated from soil in Seongnam, South Korea.</title>
        <authorList>
            <person name="Le N.T."/>
        </authorList>
    </citation>
    <scope>NUCLEOTIDE SEQUENCE</scope>
    <source>
        <strain evidence="2">RN2-1</strain>
    </source>
</reference>
<protein>
    <submittedName>
        <fullName evidence="2">Uncharacterized protein</fullName>
    </submittedName>
</protein>
<evidence type="ECO:0000313" key="3">
    <source>
        <dbReference type="Proteomes" id="UP001165679"/>
    </source>
</evidence>
<feature type="transmembrane region" description="Helical" evidence="1">
    <location>
        <begin position="366"/>
        <end position="392"/>
    </location>
</feature>
<organism evidence="2 3">
    <name type="scientific">Limobrevibacterium gyesilva</name>
    <dbReference type="NCBI Taxonomy" id="2991712"/>
    <lineage>
        <taxon>Bacteria</taxon>
        <taxon>Pseudomonadati</taxon>
        <taxon>Pseudomonadota</taxon>
        <taxon>Alphaproteobacteria</taxon>
        <taxon>Acetobacterales</taxon>
        <taxon>Acetobacteraceae</taxon>
        <taxon>Limobrevibacterium</taxon>
    </lineage>
</organism>
<keyword evidence="1" id="KW-0472">Membrane</keyword>
<keyword evidence="1" id="KW-0812">Transmembrane</keyword>
<feature type="transmembrane region" description="Helical" evidence="1">
    <location>
        <begin position="231"/>
        <end position="249"/>
    </location>
</feature>
<name>A0AA41YK38_9PROT</name>
<feature type="transmembrane region" description="Helical" evidence="1">
    <location>
        <begin position="45"/>
        <end position="63"/>
    </location>
</feature>